<dbReference type="Proteomes" id="UP000502415">
    <property type="component" value="Chromosome"/>
</dbReference>
<feature type="signal peptide" evidence="1">
    <location>
        <begin position="1"/>
        <end position="22"/>
    </location>
</feature>
<protein>
    <submittedName>
        <fullName evidence="3">ThuA domain-containing protein</fullName>
    </submittedName>
</protein>
<accession>A0A7Z2VW25</accession>
<gene>
    <name evidence="3" type="ORF">HH212_09290</name>
</gene>
<evidence type="ECO:0000313" key="4">
    <source>
        <dbReference type="Proteomes" id="UP000502415"/>
    </source>
</evidence>
<dbReference type="RefSeq" id="WP_170202227.1">
    <property type="nucleotide sequence ID" value="NZ_CP051685.1"/>
</dbReference>
<reference evidence="3 4" key="1">
    <citation type="submission" date="2020-04" db="EMBL/GenBank/DDBJ databases">
        <title>Genome sequencing of novel species.</title>
        <authorList>
            <person name="Heo J."/>
            <person name="Kim S.-J."/>
            <person name="Kim J.-S."/>
            <person name="Hong S.-B."/>
            <person name="Kwon S.-W."/>
        </authorList>
    </citation>
    <scope>NUCLEOTIDE SEQUENCE [LARGE SCALE GENOMIC DNA]</scope>
    <source>
        <strain evidence="3 4">GN2-R2</strain>
    </source>
</reference>
<organism evidence="3 4">
    <name type="scientific">Massilia forsythiae</name>
    <dbReference type="NCBI Taxonomy" id="2728020"/>
    <lineage>
        <taxon>Bacteria</taxon>
        <taxon>Pseudomonadati</taxon>
        <taxon>Pseudomonadota</taxon>
        <taxon>Betaproteobacteria</taxon>
        <taxon>Burkholderiales</taxon>
        <taxon>Oxalobacteraceae</taxon>
        <taxon>Telluria group</taxon>
        <taxon>Massilia</taxon>
    </lineage>
</organism>
<feature type="chain" id="PRO_5031334294" evidence="1">
    <location>
        <begin position="23"/>
        <end position="264"/>
    </location>
</feature>
<feature type="domain" description="ThuA-like" evidence="2">
    <location>
        <begin position="28"/>
        <end position="255"/>
    </location>
</feature>
<dbReference type="KEGG" id="mfy:HH212_09290"/>
<dbReference type="InterPro" id="IPR029010">
    <property type="entry name" value="ThuA-like"/>
</dbReference>
<name>A0A7Z2VW25_9BURK</name>
<dbReference type="PANTHER" id="PTHR40469:SF2">
    <property type="entry name" value="GALACTOSE-BINDING DOMAIN-LIKE SUPERFAMILY PROTEIN"/>
    <property type="match status" value="1"/>
</dbReference>
<dbReference type="PANTHER" id="PTHR40469">
    <property type="entry name" value="SECRETED GLYCOSYL HYDROLASE"/>
    <property type="match status" value="1"/>
</dbReference>
<evidence type="ECO:0000313" key="3">
    <source>
        <dbReference type="EMBL" id="QJE00194.1"/>
    </source>
</evidence>
<evidence type="ECO:0000256" key="1">
    <source>
        <dbReference type="SAM" id="SignalP"/>
    </source>
</evidence>
<dbReference type="InterPro" id="IPR029062">
    <property type="entry name" value="Class_I_gatase-like"/>
</dbReference>
<sequence>MKNAILALGAAALLAAAPFTCAESQYKLLVLAIPNKYHYEYIPVARDSLERLAKLHAFEFTYANNTGVFDGDLRQYAAVVFLNTPGEELNPSQRARFEAYMRGGGNAVVVHRAAITPPSAVPNPAPNAWPWYERLVGRTFKIHPMLQTAAVDVVDRDFPAACGLPPRWIWSDEWYETTDPYKVAIRPVLNVDESSYDPTKIWPGQVATGMGKSHPVAWYHRYEGGRVFVTLLGHDVAMYKDPQYLSHLMGGIWWAATGKGQRTD</sequence>
<proteinExistence type="predicted"/>
<dbReference type="Pfam" id="PF06283">
    <property type="entry name" value="ThuA"/>
    <property type="match status" value="1"/>
</dbReference>
<dbReference type="AlphaFoldDB" id="A0A7Z2VW25"/>
<dbReference type="SUPFAM" id="SSF52317">
    <property type="entry name" value="Class I glutamine amidotransferase-like"/>
    <property type="match status" value="1"/>
</dbReference>
<keyword evidence="1" id="KW-0732">Signal</keyword>
<dbReference type="EMBL" id="CP051685">
    <property type="protein sequence ID" value="QJE00194.1"/>
    <property type="molecule type" value="Genomic_DNA"/>
</dbReference>
<keyword evidence="4" id="KW-1185">Reference proteome</keyword>
<dbReference type="Gene3D" id="3.40.50.880">
    <property type="match status" value="1"/>
</dbReference>
<evidence type="ECO:0000259" key="2">
    <source>
        <dbReference type="Pfam" id="PF06283"/>
    </source>
</evidence>